<gene>
    <name evidence="1" type="ORF">CLV54_0724</name>
</gene>
<dbReference type="RefSeq" id="WP_245861282.1">
    <property type="nucleotide sequence ID" value="NZ_PGFB01000001.1"/>
</dbReference>
<dbReference type="EMBL" id="PGFB01000001">
    <property type="protein sequence ID" value="PJJ65687.1"/>
    <property type="molecule type" value="Genomic_DNA"/>
</dbReference>
<evidence type="ECO:0000313" key="2">
    <source>
        <dbReference type="Proteomes" id="UP000230161"/>
    </source>
</evidence>
<reference evidence="1 2" key="1">
    <citation type="submission" date="2017-11" db="EMBL/GenBank/DDBJ databases">
        <title>Genomic Encyclopedia of Archaeal and Bacterial Type Strains, Phase II (KMG-II): From Individual Species to Whole Genera.</title>
        <authorList>
            <person name="Goeker M."/>
        </authorList>
    </citation>
    <scope>NUCLEOTIDE SEQUENCE [LARGE SCALE GENOMIC DNA]</scope>
    <source>
        <strain evidence="1 2">DSM 25625</strain>
    </source>
</reference>
<comment type="caution">
    <text evidence="1">The sequence shown here is derived from an EMBL/GenBank/DDBJ whole genome shotgun (WGS) entry which is preliminary data.</text>
</comment>
<protein>
    <recommendedName>
        <fullName evidence="3">Tetratricopeptide repeat protein</fullName>
    </recommendedName>
</protein>
<keyword evidence="2" id="KW-1185">Reference proteome</keyword>
<dbReference type="SUPFAM" id="SSF48452">
    <property type="entry name" value="TPR-like"/>
    <property type="match status" value="1"/>
</dbReference>
<dbReference type="InterPro" id="IPR011990">
    <property type="entry name" value="TPR-like_helical_dom_sf"/>
</dbReference>
<dbReference type="Proteomes" id="UP000230161">
    <property type="component" value="Unassembled WGS sequence"/>
</dbReference>
<proteinExistence type="predicted"/>
<evidence type="ECO:0008006" key="3">
    <source>
        <dbReference type="Google" id="ProtNLM"/>
    </source>
</evidence>
<dbReference type="AlphaFoldDB" id="A0A2M9C5D7"/>
<dbReference type="Gene3D" id="1.25.40.10">
    <property type="entry name" value="Tetratricopeptide repeat domain"/>
    <property type="match status" value="1"/>
</dbReference>
<evidence type="ECO:0000313" key="1">
    <source>
        <dbReference type="EMBL" id="PJJ65687.1"/>
    </source>
</evidence>
<organism evidence="1 2">
    <name type="scientific">Compostimonas suwonensis</name>
    <dbReference type="NCBI Taxonomy" id="1048394"/>
    <lineage>
        <taxon>Bacteria</taxon>
        <taxon>Bacillati</taxon>
        <taxon>Actinomycetota</taxon>
        <taxon>Actinomycetes</taxon>
        <taxon>Micrococcales</taxon>
        <taxon>Microbacteriaceae</taxon>
        <taxon>Compostimonas</taxon>
    </lineage>
</organism>
<name>A0A2M9C5D7_9MICO</name>
<accession>A0A2M9C5D7</accession>
<sequence length="175" mass="19081">MSIVLGVDPVTLHPRVDLFAAGQRLQELGQLRSLSGIVERAELLVLVGRPDEAWDAANEAVRLARFTGDRKQALEARILRGRVRYALVQMDDAVIELSGCVDEANGHDWTELELEATSARALVHFDRGDDELALSDFTATVFLRQKLGVGADELAGSLHAVAVVEARLAEARNTL</sequence>